<sequence>MYFVFWIYYITKRVVFYFFGYYITKRVYLCILYFWIRTRSSIQVYLALPLECQLSSVSKSSSAPSKRCNFNPFIQFKSFIISKSKFMSSTEEVNHLRIPLQELSDATNAFSEENLVAKGGFGKVYKGVSVKHGNIAIKMLYLWEGPGKGQGDPEFKTEIALLSVYKSIHIQSIKLYIHSTKKQLIYQYIFTKTNTFSLSFSIK</sequence>
<evidence type="ECO:0000256" key="5">
    <source>
        <dbReference type="ARBA" id="ARBA00022692"/>
    </source>
</evidence>
<evidence type="ECO:0000256" key="4">
    <source>
        <dbReference type="ARBA" id="ARBA00022679"/>
    </source>
</evidence>
<gene>
    <name evidence="13" type="ORF">HanXRQr2_Chr08g0321791</name>
</gene>
<reference evidence="13" key="1">
    <citation type="journal article" date="2017" name="Nature">
        <title>The sunflower genome provides insights into oil metabolism, flowering and Asterid evolution.</title>
        <authorList>
            <person name="Badouin H."/>
            <person name="Gouzy J."/>
            <person name="Grassa C.J."/>
            <person name="Murat F."/>
            <person name="Staton S.E."/>
            <person name="Cottret L."/>
            <person name="Lelandais-Briere C."/>
            <person name="Owens G.L."/>
            <person name="Carrere S."/>
            <person name="Mayjonade B."/>
            <person name="Legrand L."/>
            <person name="Gill N."/>
            <person name="Kane N.C."/>
            <person name="Bowers J.E."/>
            <person name="Hubner S."/>
            <person name="Bellec A."/>
            <person name="Berard A."/>
            <person name="Berges H."/>
            <person name="Blanchet N."/>
            <person name="Boniface M.C."/>
            <person name="Brunel D."/>
            <person name="Catrice O."/>
            <person name="Chaidir N."/>
            <person name="Claudel C."/>
            <person name="Donnadieu C."/>
            <person name="Faraut T."/>
            <person name="Fievet G."/>
            <person name="Helmstetter N."/>
            <person name="King M."/>
            <person name="Knapp S.J."/>
            <person name="Lai Z."/>
            <person name="Le Paslier M.C."/>
            <person name="Lippi Y."/>
            <person name="Lorenzon L."/>
            <person name="Mandel J.R."/>
            <person name="Marage G."/>
            <person name="Marchand G."/>
            <person name="Marquand E."/>
            <person name="Bret-Mestries E."/>
            <person name="Morien E."/>
            <person name="Nambeesan S."/>
            <person name="Nguyen T."/>
            <person name="Pegot-Espagnet P."/>
            <person name="Pouilly N."/>
            <person name="Raftis F."/>
            <person name="Sallet E."/>
            <person name="Schiex T."/>
            <person name="Thomas J."/>
            <person name="Vandecasteele C."/>
            <person name="Vares D."/>
            <person name="Vear F."/>
            <person name="Vautrin S."/>
            <person name="Crespi M."/>
            <person name="Mangin B."/>
            <person name="Burke J.M."/>
            <person name="Salse J."/>
            <person name="Munos S."/>
            <person name="Vincourt P."/>
            <person name="Rieseberg L.H."/>
            <person name="Langlade N.B."/>
        </authorList>
    </citation>
    <scope>NUCLEOTIDE SEQUENCE</scope>
    <source>
        <tissue evidence="13">Leaves</tissue>
    </source>
</reference>
<dbReference type="PANTHER" id="PTHR47982">
    <property type="entry name" value="PROLINE-RICH RECEPTOR-LIKE PROTEIN KINASE PERK4"/>
    <property type="match status" value="1"/>
</dbReference>
<reference evidence="13" key="2">
    <citation type="submission" date="2020-06" db="EMBL/GenBank/DDBJ databases">
        <title>Helianthus annuus Genome sequencing and assembly Release 2.</title>
        <authorList>
            <person name="Gouzy J."/>
            <person name="Langlade N."/>
            <person name="Munos S."/>
        </authorList>
    </citation>
    <scope>NUCLEOTIDE SEQUENCE</scope>
    <source>
        <tissue evidence="13">Leaves</tissue>
    </source>
</reference>
<evidence type="ECO:0000256" key="2">
    <source>
        <dbReference type="ARBA" id="ARBA00012513"/>
    </source>
</evidence>
<keyword evidence="4 13" id="KW-0808">Transferase</keyword>
<dbReference type="Proteomes" id="UP000215914">
    <property type="component" value="Unassembled WGS sequence"/>
</dbReference>
<evidence type="ECO:0000256" key="9">
    <source>
        <dbReference type="ARBA" id="ARBA00023136"/>
    </source>
</evidence>
<dbReference type="EMBL" id="MNCJ02000323">
    <property type="protein sequence ID" value="KAF5793872.1"/>
    <property type="molecule type" value="Genomic_DNA"/>
</dbReference>
<feature type="transmembrane region" description="Helical" evidence="12">
    <location>
        <begin position="15"/>
        <end position="36"/>
    </location>
</feature>
<comment type="caution">
    <text evidence="13">The sequence shown here is derived from an EMBL/GenBank/DDBJ whole genome shotgun (WGS) entry which is preliminary data.</text>
</comment>
<dbReference type="SUPFAM" id="SSF56112">
    <property type="entry name" value="Protein kinase-like (PK-like)"/>
    <property type="match status" value="1"/>
</dbReference>
<evidence type="ECO:0000256" key="10">
    <source>
        <dbReference type="ARBA" id="ARBA00047899"/>
    </source>
</evidence>
<evidence type="ECO:0000256" key="6">
    <source>
        <dbReference type="ARBA" id="ARBA00022741"/>
    </source>
</evidence>
<proteinExistence type="predicted"/>
<keyword evidence="13" id="KW-0418">Kinase</keyword>
<keyword evidence="8 12" id="KW-1133">Transmembrane helix</keyword>
<dbReference type="Gramene" id="mRNA:HanXRQr2_Chr08g0321791">
    <property type="protein sequence ID" value="CDS:HanXRQr2_Chr08g0321791.1"/>
    <property type="gene ID" value="HanXRQr2_Chr08g0321791"/>
</dbReference>
<evidence type="ECO:0000256" key="1">
    <source>
        <dbReference type="ARBA" id="ARBA00004162"/>
    </source>
</evidence>
<dbReference type="AlphaFoldDB" id="A0A9K3IBW6"/>
<dbReference type="GO" id="GO:0004674">
    <property type="term" value="F:protein serine/threonine kinase activity"/>
    <property type="evidence" value="ECO:0007669"/>
    <property type="project" value="UniProtKB-KW"/>
</dbReference>
<organism evidence="13 14">
    <name type="scientific">Helianthus annuus</name>
    <name type="common">Common sunflower</name>
    <dbReference type="NCBI Taxonomy" id="4232"/>
    <lineage>
        <taxon>Eukaryota</taxon>
        <taxon>Viridiplantae</taxon>
        <taxon>Streptophyta</taxon>
        <taxon>Embryophyta</taxon>
        <taxon>Tracheophyta</taxon>
        <taxon>Spermatophyta</taxon>
        <taxon>Magnoliopsida</taxon>
        <taxon>eudicotyledons</taxon>
        <taxon>Gunneridae</taxon>
        <taxon>Pentapetalae</taxon>
        <taxon>asterids</taxon>
        <taxon>campanulids</taxon>
        <taxon>Asterales</taxon>
        <taxon>Asteraceae</taxon>
        <taxon>Asteroideae</taxon>
        <taxon>Heliantheae alliance</taxon>
        <taxon>Heliantheae</taxon>
        <taxon>Helianthus</taxon>
    </lineage>
</organism>
<evidence type="ECO:0000256" key="12">
    <source>
        <dbReference type="SAM" id="Phobius"/>
    </source>
</evidence>
<accession>A0A9K3IBW6</accession>
<dbReference type="GO" id="GO:0005524">
    <property type="term" value="F:ATP binding"/>
    <property type="evidence" value="ECO:0007669"/>
    <property type="project" value="UniProtKB-KW"/>
</dbReference>
<evidence type="ECO:0000256" key="8">
    <source>
        <dbReference type="ARBA" id="ARBA00022989"/>
    </source>
</evidence>
<comment type="catalytic activity">
    <reaction evidence="10">
        <text>L-threonyl-[protein] + ATP = O-phospho-L-threonyl-[protein] + ADP + H(+)</text>
        <dbReference type="Rhea" id="RHEA:46608"/>
        <dbReference type="Rhea" id="RHEA-COMP:11060"/>
        <dbReference type="Rhea" id="RHEA-COMP:11605"/>
        <dbReference type="ChEBI" id="CHEBI:15378"/>
        <dbReference type="ChEBI" id="CHEBI:30013"/>
        <dbReference type="ChEBI" id="CHEBI:30616"/>
        <dbReference type="ChEBI" id="CHEBI:61977"/>
        <dbReference type="ChEBI" id="CHEBI:456216"/>
        <dbReference type="EC" id="2.7.11.1"/>
    </reaction>
</comment>
<keyword evidence="5 12" id="KW-0812">Transmembrane</keyword>
<evidence type="ECO:0000313" key="14">
    <source>
        <dbReference type="Proteomes" id="UP000215914"/>
    </source>
</evidence>
<dbReference type="InterPro" id="IPR011009">
    <property type="entry name" value="Kinase-like_dom_sf"/>
</dbReference>
<comment type="catalytic activity">
    <reaction evidence="11">
        <text>L-seryl-[protein] + ATP = O-phospho-L-seryl-[protein] + ADP + H(+)</text>
        <dbReference type="Rhea" id="RHEA:17989"/>
        <dbReference type="Rhea" id="RHEA-COMP:9863"/>
        <dbReference type="Rhea" id="RHEA-COMP:11604"/>
        <dbReference type="ChEBI" id="CHEBI:15378"/>
        <dbReference type="ChEBI" id="CHEBI:29999"/>
        <dbReference type="ChEBI" id="CHEBI:30616"/>
        <dbReference type="ChEBI" id="CHEBI:83421"/>
        <dbReference type="ChEBI" id="CHEBI:456216"/>
        <dbReference type="EC" id="2.7.11.1"/>
    </reaction>
</comment>
<keyword evidence="6" id="KW-0547">Nucleotide-binding</keyword>
<dbReference type="EC" id="2.7.11.1" evidence="2"/>
<name>A0A9K3IBW6_HELAN</name>
<evidence type="ECO:0000256" key="11">
    <source>
        <dbReference type="ARBA" id="ARBA00048679"/>
    </source>
</evidence>
<evidence type="ECO:0000256" key="7">
    <source>
        <dbReference type="ARBA" id="ARBA00022840"/>
    </source>
</evidence>
<keyword evidence="9 12" id="KW-0472">Membrane</keyword>
<dbReference type="Gene3D" id="3.30.200.20">
    <property type="entry name" value="Phosphorylase Kinase, domain 1"/>
    <property type="match status" value="1"/>
</dbReference>
<protein>
    <recommendedName>
        <fullName evidence="2">non-specific serine/threonine protein kinase</fullName>
        <ecNumber evidence="2">2.7.11.1</ecNumber>
    </recommendedName>
</protein>
<dbReference type="InterPro" id="IPR047117">
    <property type="entry name" value="PERK1-13-like"/>
</dbReference>
<dbReference type="GO" id="GO:0005886">
    <property type="term" value="C:plasma membrane"/>
    <property type="evidence" value="ECO:0007669"/>
    <property type="project" value="UniProtKB-SubCell"/>
</dbReference>
<comment type="subcellular location">
    <subcellularLocation>
        <location evidence="1">Cell membrane</location>
        <topology evidence="1">Single-pass membrane protein</topology>
    </subcellularLocation>
</comment>
<keyword evidence="7" id="KW-0067">ATP-binding</keyword>
<evidence type="ECO:0000313" key="13">
    <source>
        <dbReference type="EMBL" id="KAF5793872.1"/>
    </source>
</evidence>
<keyword evidence="3 13" id="KW-0723">Serine/threonine-protein kinase</keyword>
<evidence type="ECO:0000256" key="3">
    <source>
        <dbReference type="ARBA" id="ARBA00022527"/>
    </source>
</evidence>
<keyword evidence="14" id="KW-1185">Reference proteome</keyword>